<dbReference type="InterPro" id="IPR029026">
    <property type="entry name" value="tRNA_m1G_MTases_N"/>
</dbReference>
<dbReference type="GO" id="GO:0002128">
    <property type="term" value="P:tRNA nucleoside ribose methylation"/>
    <property type="evidence" value="ECO:0007669"/>
    <property type="project" value="TreeGrafter"/>
</dbReference>
<keyword evidence="5" id="KW-0963">Cytoplasm</keyword>
<evidence type="ECO:0000256" key="3">
    <source>
        <dbReference type="ARBA" id="ARBA00022679"/>
    </source>
</evidence>
<comment type="caution">
    <text evidence="8">The sequence shown here is derived from an EMBL/GenBank/DDBJ whole genome shotgun (WGS) entry which is preliminary data.</text>
</comment>
<reference evidence="8" key="1">
    <citation type="journal article" date="2014" name="Int. J. Syst. Evol. Microbiol.">
        <title>Complete genome sequence of Corynebacterium casei LMG S-19264T (=DSM 44701T), isolated from a smear-ripened cheese.</title>
        <authorList>
            <consortium name="US DOE Joint Genome Institute (JGI-PGF)"/>
            <person name="Walter F."/>
            <person name="Albersmeier A."/>
            <person name="Kalinowski J."/>
            <person name="Ruckert C."/>
        </authorList>
    </citation>
    <scope>NUCLEOTIDE SEQUENCE</scope>
    <source>
        <strain evidence="8">CCM 7897</strain>
    </source>
</reference>
<evidence type="ECO:0000259" key="7">
    <source>
        <dbReference type="Pfam" id="PF00588"/>
    </source>
</evidence>
<protein>
    <recommendedName>
        <fullName evidence="5">tRNA (cytidine/uridine-2'-O-)-methyltransferase TrmJ</fullName>
        <ecNumber evidence="5">2.1.1.200</ecNumber>
    </recommendedName>
    <alternativeName>
        <fullName evidence="5">tRNA (cytidine(32)/uridine(32)-2'-O)-methyltransferase</fullName>
    </alternativeName>
    <alternativeName>
        <fullName evidence="5">tRNA Cm32/Um32 methyltransferase</fullName>
    </alternativeName>
</protein>
<dbReference type="GO" id="GO:0003723">
    <property type="term" value="F:RNA binding"/>
    <property type="evidence" value="ECO:0007669"/>
    <property type="project" value="InterPro"/>
</dbReference>
<keyword evidence="3" id="KW-0808">Transferase</keyword>
<dbReference type="GO" id="GO:0160206">
    <property type="term" value="F:tRNA (cytidine(32)/uridine(32)-2'-O)-methyltransferase activity"/>
    <property type="evidence" value="ECO:0007669"/>
    <property type="project" value="UniProtKB-EC"/>
</dbReference>
<feature type="compositionally biased region" description="Basic and acidic residues" evidence="6">
    <location>
        <begin position="253"/>
        <end position="264"/>
    </location>
</feature>
<proteinExistence type="inferred from homology"/>
<evidence type="ECO:0000256" key="5">
    <source>
        <dbReference type="RuleBase" id="RU362024"/>
    </source>
</evidence>
<evidence type="ECO:0000256" key="2">
    <source>
        <dbReference type="ARBA" id="ARBA00022603"/>
    </source>
</evidence>
<dbReference type="Proteomes" id="UP000606044">
    <property type="component" value="Unassembled WGS sequence"/>
</dbReference>
<dbReference type="PIRSF" id="PIRSF004808">
    <property type="entry name" value="LasT"/>
    <property type="match status" value="1"/>
</dbReference>
<dbReference type="Gene3D" id="1.10.8.590">
    <property type="match status" value="1"/>
</dbReference>
<comment type="similarity">
    <text evidence="1">Belongs to the class IV-like SAM-binding methyltransferase superfamily. RNA methyltransferase TrmH family.</text>
</comment>
<comment type="catalytic activity">
    <reaction evidence="5">
        <text>cytidine(32) in tRNA + S-adenosyl-L-methionine = 2'-O-methylcytidine(32) in tRNA + S-adenosyl-L-homocysteine + H(+)</text>
        <dbReference type="Rhea" id="RHEA:42932"/>
        <dbReference type="Rhea" id="RHEA-COMP:10288"/>
        <dbReference type="Rhea" id="RHEA-COMP:10289"/>
        <dbReference type="ChEBI" id="CHEBI:15378"/>
        <dbReference type="ChEBI" id="CHEBI:57856"/>
        <dbReference type="ChEBI" id="CHEBI:59789"/>
        <dbReference type="ChEBI" id="CHEBI:74495"/>
        <dbReference type="ChEBI" id="CHEBI:82748"/>
        <dbReference type="EC" id="2.1.1.200"/>
    </reaction>
</comment>
<sequence>MPGSGTDSTKPWTEGGPVVVLVEPQLGENIGSAARAMGNFGLSRLRIVNPREGWPNDKAHTFCAGADRILDEAQLFPDLRSALADVSYAVATTARERGMAKPVFGADVVARDTVARLGAGQDVALCFGRERTGLYTEEVSLCDAILTLPVNPAFASLNLATAVAVTAYEWSKAASDGVLPFAMPDRSPPAERTDLFAFFDHLEKELEEAVFFRSPEKAPSTTRNIRNIFHRCELTKQDLATLHGVVTSLVEGRAGREQRKEQNNARKAAKRKARADGAPEEPAGSEG</sequence>
<name>A0A917F7M0_9HYPH</name>
<dbReference type="Gene3D" id="3.40.1280.10">
    <property type="match status" value="1"/>
</dbReference>
<reference evidence="8" key="2">
    <citation type="submission" date="2020-09" db="EMBL/GenBank/DDBJ databases">
        <authorList>
            <person name="Sun Q."/>
            <person name="Sedlacek I."/>
        </authorList>
    </citation>
    <scope>NUCLEOTIDE SEQUENCE</scope>
    <source>
        <strain evidence="8">CCM 7897</strain>
    </source>
</reference>
<dbReference type="EMBL" id="BMCT01000001">
    <property type="protein sequence ID" value="GGF55970.1"/>
    <property type="molecule type" value="Genomic_DNA"/>
</dbReference>
<organism evidence="8 9">
    <name type="scientific">Azorhizobium oxalatiphilum</name>
    <dbReference type="NCBI Taxonomy" id="980631"/>
    <lineage>
        <taxon>Bacteria</taxon>
        <taxon>Pseudomonadati</taxon>
        <taxon>Pseudomonadota</taxon>
        <taxon>Alphaproteobacteria</taxon>
        <taxon>Hyphomicrobiales</taxon>
        <taxon>Xanthobacteraceae</taxon>
        <taxon>Azorhizobium</taxon>
    </lineage>
</organism>
<dbReference type="RefSeq" id="WP_188576700.1">
    <property type="nucleotide sequence ID" value="NZ_BMCT01000001.1"/>
</dbReference>
<dbReference type="InterPro" id="IPR001537">
    <property type="entry name" value="SpoU_MeTrfase"/>
</dbReference>
<evidence type="ECO:0000256" key="6">
    <source>
        <dbReference type="SAM" id="MobiDB-lite"/>
    </source>
</evidence>
<dbReference type="InterPro" id="IPR004384">
    <property type="entry name" value="RNA_MeTrfase_TrmJ/LasT"/>
</dbReference>
<comment type="subunit">
    <text evidence="5">Homodimer.</text>
</comment>
<dbReference type="NCBIfam" id="TIGR00050">
    <property type="entry name" value="rRNA_methyl_1"/>
    <property type="match status" value="1"/>
</dbReference>
<keyword evidence="9" id="KW-1185">Reference proteome</keyword>
<keyword evidence="2 5" id="KW-0489">Methyltransferase</keyword>
<dbReference type="AlphaFoldDB" id="A0A917F7M0"/>
<dbReference type="CDD" id="cd18093">
    <property type="entry name" value="SpoU-like_TrmJ"/>
    <property type="match status" value="1"/>
</dbReference>
<feature type="region of interest" description="Disordered" evidence="6">
    <location>
        <begin position="252"/>
        <end position="287"/>
    </location>
</feature>
<evidence type="ECO:0000313" key="9">
    <source>
        <dbReference type="Proteomes" id="UP000606044"/>
    </source>
</evidence>
<evidence type="ECO:0000256" key="4">
    <source>
        <dbReference type="ARBA" id="ARBA00022691"/>
    </source>
</evidence>
<dbReference type="PANTHER" id="PTHR42786:SF7">
    <property type="entry name" value="TRNA_RRNA METHYLTRANSFERASE SPOU TYPE DOMAIN-CONTAINING PROTEIN"/>
    <property type="match status" value="1"/>
</dbReference>
<comment type="catalytic activity">
    <reaction evidence="5">
        <text>uridine(32) in tRNA + S-adenosyl-L-methionine = 2'-O-methyluridine(32) in tRNA + S-adenosyl-L-homocysteine + H(+)</text>
        <dbReference type="Rhea" id="RHEA:42936"/>
        <dbReference type="Rhea" id="RHEA-COMP:10107"/>
        <dbReference type="Rhea" id="RHEA-COMP:10290"/>
        <dbReference type="ChEBI" id="CHEBI:15378"/>
        <dbReference type="ChEBI" id="CHEBI:57856"/>
        <dbReference type="ChEBI" id="CHEBI:59789"/>
        <dbReference type="ChEBI" id="CHEBI:65315"/>
        <dbReference type="ChEBI" id="CHEBI:74478"/>
        <dbReference type="EC" id="2.1.1.200"/>
    </reaction>
</comment>
<dbReference type="InterPro" id="IPR029028">
    <property type="entry name" value="Alpha/beta_knot_MTases"/>
</dbReference>
<dbReference type="Pfam" id="PF00588">
    <property type="entry name" value="SpoU_methylase"/>
    <property type="match status" value="1"/>
</dbReference>
<accession>A0A917F7M0</accession>
<dbReference type="PANTHER" id="PTHR42786">
    <property type="entry name" value="TRNA/RRNA METHYLTRANSFERASE"/>
    <property type="match status" value="1"/>
</dbReference>
<comment type="function">
    <text evidence="5">Catalyzes the formation of 2'O-methylated cytidine (Cm32) or 2'O-methylated uridine (Um32) at position 32 in tRNA.</text>
</comment>
<dbReference type="EC" id="2.1.1.200" evidence="5"/>
<comment type="subcellular location">
    <subcellularLocation>
        <location evidence="5">Cytoplasm</location>
    </subcellularLocation>
</comment>
<feature type="domain" description="tRNA/rRNA methyltransferase SpoU type" evidence="7">
    <location>
        <begin position="18"/>
        <end position="168"/>
    </location>
</feature>
<keyword evidence="4 5" id="KW-0949">S-adenosyl-L-methionine</keyword>
<keyword evidence="5" id="KW-0819">tRNA processing</keyword>
<dbReference type="SUPFAM" id="SSF75217">
    <property type="entry name" value="alpha/beta knot"/>
    <property type="match status" value="1"/>
</dbReference>
<evidence type="ECO:0000256" key="1">
    <source>
        <dbReference type="ARBA" id="ARBA00007228"/>
    </source>
</evidence>
<dbReference type="GO" id="GO:0005829">
    <property type="term" value="C:cytosol"/>
    <property type="evidence" value="ECO:0007669"/>
    <property type="project" value="TreeGrafter"/>
</dbReference>
<evidence type="ECO:0000313" key="8">
    <source>
        <dbReference type="EMBL" id="GGF55970.1"/>
    </source>
</evidence>
<gene>
    <name evidence="5" type="primary">trmJ</name>
    <name evidence="8" type="ORF">GCM10007301_14510</name>
</gene>